<proteinExistence type="predicted"/>
<evidence type="ECO:0000256" key="1">
    <source>
        <dbReference type="SAM" id="MobiDB-lite"/>
    </source>
</evidence>
<dbReference type="EMBL" id="JAAAIL010001331">
    <property type="protein sequence ID" value="KAG0270642.1"/>
    <property type="molecule type" value="Genomic_DNA"/>
</dbReference>
<reference evidence="2" key="1">
    <citation type="journal article" date="2020" name="Fungal Divers.">
        <title>Resolving the Mortierellaceae phylogeny through synthesis of multi-gene phylogenetics and phylogenomics.</title>
        <authorList>
            <person name="Vandepol N."/>
            <person name="Liber J."/>
            <person name="Desiro A."/>
            <person name="Na H."/>
            <person name="Kennedy M."/>
            <person name="Barry K."/>
            <person name="Grigoriev I.V."/>
            <person name="Miller A.N."/>
            <person name="O'Donnell K."/>
            <person name="Stajich J.E."/>
            <person name="Bonito G."/>
        </authorList>
    </citation>
    <scope>NUCLEOTIDE SEQUENCE</scope>
    <source>
        <strain evidence="2">NRRL 28262</strain>
    </source>
</reference>
<comment type="caution">
    <text evidence="2">The sequence shown here is derived from an EMBL/GenBank/DDBJ whole genome shotgun (WGS) entry which is preliminary data.</text>
</comment>
<dbReference type="AlphaFoldDB" id="A0AAD4D6M6"/>
<organism evidence="2 3">
    <name type="scientific">Linnemannia exigua</name>
    <dbReference type="NCBI Taxonomy" id="604196"/>
    <lineage>
        <taxon>Eukaryota</taxon>
        <taxon>Fungi</taxon>
        <taxon>Fungi incertae sedis</taxon>
        <taxon>Mucoromycota</taxon>
        <taxon>Mortierellomycotina</taxon>
        <taxon>Mortierellomycetes</taxon>
        <taxon>Mortierellales</taxon>
        <taxon>Mortierellaceae</taxon>
        <taxon>Linnemannia</taxon>
    </lineage>
</organism>
<protein>
    <submittedName>
        <fullName evidence="2">Uncharacterized protein</fullName>
    </submittedName>
</protein>
<accession>A0AAD4D6M6</accession>
<name>A0AAD4D6M6_9FUNG</name>
<keyword evidence="3" id="KW-1185">Reference proteome</keyword>
<feature type="region of interest" description="Disordered" evidence="1">
    <location>
        <begin position="81"/>
        <end position="108"/>
    </location>
</feature>
<feature type="compositionally biased region" description="Low complexity" evidence="1">
    <location>
        <begin position="93"/>
        <end position="108"/>
    </location>
</feature>
<sequence length="127" mass="13015">MSTNATPFVCQETFHPGNTTSCLRYEKVKRCIKDGTANNIPFLCVSQDTISIGGGGPVSPLPLNLTSSVFLCNLGACPNAAPAKEGKPDKKGGSASNKASNSPSTSKSLSLSGVLVLALIVSQAALF</sequence>
<evidence type="ECO:0000313" key="2">
    <source>
        <dbReference type="EMBL" id="KAG0270642.1"/>
    </source>
</evidence>
<evidence type="ECO:0000313" key="3">
    <source>
        <dbReference type="Proteomes" id="UP001194580"/>
    </source>
</evidence>
<dbReference type="Proteomes" id="UP001194580">
    <property type="component" value="Unassembled WGS sequence"/>
</dbReference>
<gene>
    <name evidence="2" type="ORF">BGZ95_001625</name>
</gene>